<name>A0AAD9K0G9_9ANNE</name>
<dbReference type="GO" id="GO:0007411">
    <property type="term" value="P:axon guidance"/>
    <property type="evidence" value="ECO:0007669"/>
    <property type="project" value="TreeGrafter"/>
</dbReference>
<protein>
    <recommendedName>
        <fullName evidence="4">Fibronectin type-III domain-containing protein</fullName>
    </recommendedName>
</protein>
<dbReference type="Gene3D" id="2.60.40.10">
    <property type="entry name" value="Immunoglobulins"/>
    <property type="match status" value="3"/>
</dbReference>
<feature type="domain" description="Fibronectin type-III" evidence="4">
    <location>
        <begin position="118"/>
        <end position="217"/>
    </location>
</feature>
<dbReference type="InterPro" id="IPR036116">
    <property type="entry name" value="FN3_sf"/>
</dbReference>
<feature type="region of interest" description="Disordered" evidence="3">
    <location>
        <begin position="1"/>
        <end position="23"/>
    </location>
</feature>
<sequence length="370" mass="41345">MIGLFTTHGVSPDRPPDEVGGGGGKVGDLVITWKPLPEWEHNGPGFGYRVFLKNAGDDEWDEDDIYIPGNVGRYVHLVGAQNYYLTYEIAILAYNDYGQGPMSRVVIIRSAMGLPNIIPKNVLAQPLNSTACSVHWIPVEDSRENLRGKLGGYRVSYWKECCEIEEQAPRVTVEGQADSGTVIGLSPDTPYYFDVMVFNEAGNGPKSQYFIQRTLRQAPIDMPVEVQIERRSSTAIFISWRGVSTTQAEEPLEGYKVRLWTDGVHLKQGIDYDAERETTLFIDDLQSNVYYKLRVYGYSRGGMGAMSYPALKFTLGKANHLRASLAVLVLESALDDRDPTVGARMVRRDLLADPTANYTSWIRQTTTKIS</sequence>
<keyword evidence="2" id="KW-1015">Disulfide bond</keyword>
<dbReference type="GO" id="GO:0098609">
    <property type="term" value="P:cell-cell adhesion"/>
    <property type="evidence" value="ECO:0007669"/>
    <property type="project" value="TreeGrafter"/>
</dbReference>
<feature type="domain" description="Fibronectin type-III" evidence="4">
    <location>
        <begin position="15"/>
        <end position="113"/>
    </location>
</feature>
<evidence type="ECO:0000313" key="5">
    <source>
        <dbReference type="EMBL" id="KAK2161595.1"/>
    </source>
</evidence>
<evidence type="ECO:0000256" key="3">
    <source>
        <dbReference type="SAM" id="MobiDB-lite"/>
    </source>
</evidence>
<dbReference type="SUPFAM" id="SSF49265">
    <property type="entry name" value="Fibronectin type III"/>
    <property type="match status" value="2"/>
</dbReference>
<dbReference type="AlphaFoldDB" id="A0AAD9K0G9"/>
<keyword evidence="1" id="KW-0677">Repeat</keyword>
<dbReference type="Proteomes" id="UP001208570">
    <property type="component" value="Unassembled WGS sequence"/>
</dbReference>
<dbReference type="GO" id="GO:0030424">
    <property type="term" value="C:axon"/>
    <property type="evidence" value="ECO:0007669"/>
    <property type="project" value="TreeGrafter"/>
</dbReference>
<dbReference type="EMBL" id="JAODUP010000114">
    <property type="protein sequence ID" value="KAK2161595.1"/>
    <property type="molecule type" value="Genomic_DNA"/>
</dbReference>
<evidence type="ECO:0000259" key="4">
    <source>
        <dbReference type="PROSITE" id="PS50853"/>
    </source>
</evidence>
<keyword evidence="6" id="KW-1185">Reference proteome</keyword>
<dbReference type="PANTHER" id="PTHR44170:SF6">
    <property type="entry name" value="CONTACTIN"/>
    <property type="match status" value="1"/>
</dbReference>
<reference evidence="5" key="1">
    <citation type="journal article" date="2023" name="Mol. Biol. Evol.">
        <title>Third-Generation Sequencing Reveals the Adaptive Role of the Epigenome in Three Deep-Sea Polychaetes.</title>
        <authorList>
            <person name="Perez M."/>
            <person name="Aroh O."/>
            <person name="Sun Y."/>
            <person name="Lan Y."/>
            <person name="Juniper S.K."/>
            <person name="Young C.R."/>
            <person name="Angers B."/>
            <person name="Qian P.Y."/>
        </authorList>
    </citation>
    <scope>NUCLEOTIDE SEQUENCE</scope>
    <source>
        <strain evidence="5">P08H-3</strain>
    </source>
</reference>
<dbReference type="FunFam" id="2.60.40.10:FF:000028">
    <property type="entry name" value="Neuronal cell adhesion molecule"/>
    <property type="match status" value="1"/>
</dbReference>
<dbReference type="CDD" id="cd00063">
    <property type="entry name" value="FN3"/>
    <property type="match status" value="3"/>
</dbReference>
<dbReference type="SMART" id="SM00060">
    <property type="entry name" value="FN3"/>
    <property type="match status" value="3"/>
</dbReference>
<dbReference type="GO" id="GO:0005886">
    <property type="term" value="C:plasma membrane"/>
    <property type="evidence" value="ECO:0007669"/>
    <property type="project" value="TreeGrafter"/>
</dbReference>
<dbReference type="Pfam" id="PF00041">
    <property type="entry name" value="fn3"/>
    <property type="match status" value="2"/>
</dbReference>
<dbReference type="InterPro" id="IPR003961">
    <property type="entry name" value="FN3_dom"/>
</dbReference>
<comment type="caution">
    <text evidence="5">The sequence shown here is derived from an EMBL/GenBank/DDBJ whole genome shotgun (WGS) entry which is preliminary data.</text>
</comment>
<dbReference type="PROSITE" id="PS50853">
    <property type="entry name" value="FN3"/>
    <property type="match status" value="3"/>
</dbReference>
<dbReference type="PANTHER" id="PTHR44170">
    <property type="entry name" value="PROTEIN SIDEKICK"/>
    <property type="match status" value="1"/>
</dbReference>
<gene>
    <name evidence="5" type="ORF">LSH36_114g04009</name>
</gene>
<accession>A0AAD9K0G9</accession>
<evidence type="ECO:0000256" key="2">
    <source>
        <dbReference type="ARBA" id="ARBA00023157"/>
    </source>
</evidence>
<evidence type="ECO:0000313" key="6">
    <source>
        <dbReference type="Proteomes" id="UP001208570"/>
    </source>
</evidence>
<evidence type="ECO:0000256" key="1">
    <source>
        <dbReference type="ARBA" id="ARBA00022737"/>
    </source>
</evidence>
<organism evidence="5 6">
    <name type="scientific">Paralvinella palmiformis</name>
    <dbReference type="NCBI Taxonomy" id="53620"/>
    <lineage>
        <taxon>Eukaryota</taxon>
        <taxon>Metazoa</taxon>
        <taxon>Spiralia</taxon>
        <taxon>Lophotrochozoa</taxon>
        <taxon>Annelida</taxon>
        <taxon>Polychaeta</taxon>
        <taxon>Sedentaria</taxon>
        <taxon>Canalipalpata</taxon>
        <taxon>Terebellida</taxon>
        <taxon>Terebelliformia</taxon>
        <taxon>Alvinellidae</taxon>
        <taxon>Paralvinella</taxon>
    </lineage>
</organism>
<dbReference type="InterPro" id="IPR013783">
    <property type="entry name" value="Ig-like_fold"/>
</dbReference>
<proteinExistence type="predicted"/>
<feature type="domain" description="Fibronectin type-III" evidence="4">
    <location>
        <begin position="222"/>
        <end position="318"/>
    </location>
</feature>
<dbReference type="FunFam" id="2.60.40.10:FF:000035">
    <property type="entry name" value="Contactin 1"/>
    <property type="match status" value="1"/>
</dbReference>